<name>A0ABP0KFP8_9DINO</name>
<comment type="caution">
    <text evidence="2">The sequence shown here is derived from an EMBL/GenBank/DDBJ whole genome shotgun (WGS) entry which is preliminary data.</text>
</comment>
<dbReference type="PANTHER" id="PTHR45919:SF1">
    <property type="entry name" value="GDP-MAN:MAN(3)GLCNAC(2)-PP-DOL ALPHA-1,2-MANNOSYLTRANSFERASE"/>
    <property type="match status" value="1"/>
</dbReference>
<dbReference type="Pfam" id="PF15924">
    <property type="entry name" value="ALG11_N"/>
    <property type="match status" value="1"/>
</dbReference>
<evidence type="ECO:0000313" key="2">
    <source>
        <dbReference type="EMBL" id="CAK9025461.1"/>
    </source>
</evidence>
<accession>A0ABP0KFP8</accession>
<dbReference type="Proteomes" id="UP001642464">
    <property type="component" value="Unassembled WGS sequence"/>
</dbReference>
<organism evidence="2 3">
    <name type="scientific">Durusdinium trenchii</name>
    <dbReference type="NCBI Taxonomy" id="1381693"/>
    <lineage>
        <taxon>Eukaryota</taxon>
        <taxon>Sar</taxon>
        <taxon>Alveolata</taxon>
        <taxon>Dinophyceae</taxon>
        <taxon>Suessiales</taxon>
        <taxon>Symbiodiniaceae</taxon>
        <taxon>Durusdinium</taxon>
    </lineage>
</organism>
<dbReference type="EMBL" id="CAXAMM010011181">
    <property type="protein sequence ID" value="CAK9025461.1"/>
    <property type="molecule type" value="Genomic_DNA"/>
</dbReference>
<evidence type="ECO:0000313" key="1">
    <source>
        <dbReference type="EMBL" id="CAK9025436.1"/>
    </source>
</evidence>
<dbReference type="PANTHER" id="PTHR45919">
    <property type="entry name" value="GDP-MAN:MAN(3)GLCNAC(2)-PP-DOL ALPHA-1,2-MANNOSYLTRANSFERASE"/>
    <property type="match status" value="1"/>
</dbReference>
<proteinExistence type="predicted"/>
<reference evidence="2 3" key="1">
    <citation type="submission" date="2024-02" db="EMBL/GenBank/DDBJ databases">
        <authorList>
            <person name="Chen Y."/>
            <person name="Shah S."/>
            <person name="Dougan E. K."/>
            <person name="Thang M."/>
            <person name="Chan C."/>
        </authorList>
    </citation>
    <scope>NUCLEOTIDE SEQUENCE [LARGE SCALE GENOMIC DNA]</scope>
</reference>
<evidence type="ECO:0000313" key="3">
    <source>
        <dbReference type="Proteomes" id="UP001642464"/>
    </source>
</evidence>
<protein>
    <submittedName>
        <fullName evidence="2">2-mannosyltransferase (Asparagine-linked glycosylation protein 11 homolog) (Glycolipid 2-alpha-mannosyltransferase)</fullName>
    </submittedName>
</protein>
<dbReference type="EMBL" id="CAXAMM010011170">
    <property type="protein sequence ID" value="CAK9025436.1"/>
    <property type="molecule type" value="Genomic_DNA"/>
</dbReference>
<keyword evidence="3" id="KW-1185">Reference proteome</keyword>
<gene>
    <name evidence="1" type="ORF">SCF082_LOCUS17083</name>
    <name evidence="2" type="ORF">SCF082_LOCUS17094</name>
</gene>
<dbReference type="SUPFAM" id="SSF53756">
    <property type="entry name" value="UDP-Glycosyltransferase/glycogen phosphorylase"/>
    <property type="match status" value="1"/>
</dbReference>
<dbReference type="InterPro" id="IPR031814">
    <property type="entry name" value="ALG11_N"/>
</dbReference>
<dbReference type="InterPro" id="IPR038013">
    <property type="entry name" value="ALG11"/>
</dbReference>
<sequence length="198" mass="22434">MLFYILCFFLTLPFLLVLLLRLRASYASSQSSIGKELAGKETIAFFHPYAHAGGGGERVLWCSIRAVQQRYPTVTCVVYTGDTDVTPSEFLLQAKRQFGVDINSAGIRFVFLHSRRWVDASSWKRFTLIGQSLGSLVVGWEALCQLRPDIYIDSMGYAFTLPLFSLLAGSRVGCYVHYPTISTDMLEQVEPMKRWRLQ</sequence>